<dbReference type="PANTHER" id="PTHR47414">
    <property type="entry name" value="PEPTIDYL-PROLYL CIS-TRANS ISOMERASE FKBP20-2, CHLOROPLASTIC"/>
    <property type="match status" value="1"/>
</dbReference>
<sequence>MLTIFSASSLAIKRSIPSILALNKAAFPGAAFPRQIGTNYGHEKQKQTLSYSFKPLQHHNRVQNIHTSTHTITVYVKDKKILVEFPTFHRDGTQTRVVTHGKYKKLDNGIYYKDICTGTGPHPKNDKGDAFTSFHAGIEYVIYDESGNRLECENRAQIKMGKKEFGPGLDKAIQHMRLGGRRMIVIPPTLAKNAEEKEYRIYDVTLCSIRIKSLLKGQNFVRVGRMRFSEAPSGNQKQGSENEEIKSSTV</sequence>
<reference evidence="5" key="1">
    <citation type="submission" date="2025-08" db="UniProtKB">
        <authorList>
            <consortium name="RefSeq"/>
        </authorList>
    </citation>
    <scope>IDENTIFICATION</scope>
    <source>
        <tissue evidence="5">Seedling</tissue>
    </source>
</reference>
<proteinExistence type="predicted"/>
<feature type="domain" description="PPIase FKBP-type" evidence="3">
    <location>
        <begin position="150"/>
        <end position="197"/>
    </location>
</feature>
<evidence type="ECO:0000313" key="5">
    <source>
        <dbReference type="RefSeq" id="XP_060675214.1"/>
    </source>
</evidence>
<organism evidence="4 5">
    <name type="scientific">Ziziphus jujuba</name>
    <name type="common">Chinese jujube</name>
    <name type="synonym">Ziziphus sativa</name>
    <dbReference type="NCBI Taxonomy" id="326968"/>
    <lineage>
        <taxon>Eukaryota</taxon>
        <taxon>Viridiplantae</taxon>
        <taxon>Streptophyta</taxon>
        <taxon>Embryophyta</taxon>
        <taxon>Tracheophyta</taxon>
        <taxon>Spermatophyta</taxon>
        <taxon>Magnoliopsida</taxon>
        <taxon>eudicotyledons</taxon>
        <taxon>Gunneridae</taxon>
        <taxon>Pentapetalae</taxon>
        <taxon>rosids</taxon>
        <taxon>fabids</taxon>
        <taxon>Rosales</taxon>
        <taxon>Rhamnaceae</taxon>
        <taxon>Paliureae</taxon>
        <taxon>Ziziphus</taxon>
    </lineage>
</organism>
<dbReference type="PANTHER" id="PTHR47414:SF1">
    <property type="entry name" value="PEPTIDYL-PROLYL CIS-TRANS ISOMERASE FKBP20-2, CHLOROPLASTIC"/>
    <property type="match status" value="1"/>
</dbReference>
<dbReference type="RefSeq" id="XP_060675214.1">
    <property type="nucleotide sequence ID" value="XM_060819231.1"/>
</dbReference>
<dbReference type="InterPro" id="IPR046357">
    <property type="entry name" value="PPIase_dom_sf"/>
</dbReference>
<accession>A0ABM4AER2</accession>
<dbReference type="Pfam" id="PF00254">
    <property type="entry name" value="FKBP_C"/>
    <property type="match status" value="1"/>
</dbReference>
<protein>
    <recommendedName>
        <fullName evidence="1">Rotamase</fullName>
    </recommendedName>
</protein>
<dbReference type="InterPro" id="IPR044239">
    <property type="entry name" value="FKBP20-2-like"/>
</dbReference>
<dbReference type="GeneID" id="132804568"/>
<evidence type="ECO:0000259" key="3">
    <source>
        <dbReference type="Pfam" id="PF00254"/>
    </source>
</evidence>
<feature type="region of interest" description="Disordered" evidence="2">
    <location>
        <begin position="230"/>
        <end position="250"/>
    </location>
</feature>
<dbReference type="InterPro" id="IPR001179">
    <property type="entry name" value="PPIase_FKBP_dom"/>
</dbReference>
<keyword evidence="4" id="KW-1185">Reference proteome</keyword>
<dbReference type="Proteomes" id="UP001652623">
    <property type="component" value="Chromosome 7"/>
</dbReference>
<dbReference type="SUPFAM" id="SSF54534">
    <property type="entry name" value="FKBP-like"/>
    <property type="match status" value="1"/>
</dbReference>
<gene>
    <name evidence="5" type="primary">LOC132804568</name>
</gene>
<dbReference type="Gene3D" id="3.10.50.40">
    <property type="match status" value="1"/>
</dbReference>
<evidence type="ECO:0000313" key="4">
    <source>
        <dbReference type="Proteomes" id="UP001652623"/>
    </source>
</evidence>
<evidence type="ECO:0000256" key="2">
    <source>
        <dbReference type="SAM" id="MobiDB-lite"/>
    </source>
</evidence>
<evidence type="ECO:0000256" key="1">
    <source>
        <dbReference type="ARBA" id="ARBA00029569"/>
    </source>
</evidence>
<name>A0ABM4AER2_ZIZJJ</name>